<dbReference type="EMBL" id="MT141568">
    <property type="protein sequence ID" value="QJA67290.1"/>
    <property type="molecule type" value="Genomic_DNA"/>
</dbReference>
<accession>A0A6M3JBQ1</accession>
<sequence>MDKGTALRLVNRKYRSWQNWRATDEYFREVDDKVPELSHRLGGEARVLRTALLDISIVETGISIFRKIMRKEPVTDGMWAYAVKMAGLRIPMMNQAVESGNPWERIANSIKSTIAQRDVMVTRELDGTETIRARETVVQEANVPVQPSPEQQKMANDIVQRILHQAKGESY</sequence>
<reference evidence="1" key="1">
    <citation type="submission" date="2020-03" db="EMBL/GenBank/DDBJ databases">
        <title>The deep terrestrial virosphere.</title>
        <authorList>
            <person name="Holmfeldt K."/>
            <person name="Nilsson E."/>
            <person name="Simone D."/>
            <person name="Lopez-Fernandez M."/>
            <person name="Wu X."/>
            <person name="de Brujin I."/>
            <person name="Lundin D."/>
            <person name="Andersson A."/>
            <person name="Bertilsson S."/>
            <person name="Dopson M."/>
        </authorList>
    </citation>
    <scope>NUCLEOTIDE SEQUENCE</scope>
    <source>
        <strain evidence="1">MM415B00258</strain>
    </source>
</reference>
<proteinExistence type="predicted"/>
<gene>
    <name evidence="1" type="ORF">MM415B00258_0039</name>
</gene>
<organism evidence="1">
    <name type="scientific">viral metagenome</name>
    <dbReference type="NCBI Taxonomy" id="1070528"/>
    <lineage>
        <taxon>unclassified sequences</taxon>
        <taxon>metagenomes</taxon>
        <taxon>organismal metagenomes</taxon>
    </lineage>
</organism>
<evidence type="ECO:0000313" key="1">
    <source>
        <dbReference type="EMBL" id="QJA67290.1"/>
    </source>
</evidence>
<dbReference type="AlphaFoldDB" id="A0A6M3JBQ1"/>
<protein>
    <submittedName>
        <fullName evidence="1">Uncharacterized protein</fullName>
    </submittedName>
</protein>
<name>A0A6M3JBQ1_9ZZZZ</name>